<evidence type="ECO:0000256" key="5">
    <source>
        <dbReference type="ARBA" id="ARBA00022990"/>
    </source>
</evidence>
<dbReference type="GO" id="GO:0005730">
    <property type="term" value="C:nucleolus"/>
    <property type="evidence" value="ECO:0007669"/>
    <property type="project" value="UniProtKB-SubCell"/>
</dbReference>
<reference evidence="12 13" key="1">
    <citation type="journal article" date="2017" name="Mol. Ecol.">
        <title>Comparative and population genomic landscape of Phellinus noxius: A hypervariable fungus causing root rot in trees.</title>
        <authorList>
            <person name="Chung C.L."/>
            <person name="Lee T.J."/>
            <person name="Akiba M."/>
            <person name="Lee H.H."/>
            <person name="Kuo T.H."/>
            <person name="Liu D."/>
            <person name="Ke H.M."/>
            <person name="Yokoi T."/>
            <person name="Roa M.B."/>
            <person name="Lu M.J."/>
            <person name="Chang Y.Y."/>
            <person name="Ann P.J."/>
            <person name="Tsai J.N."/>
            <person name="Chen C.Y."/>
            <person name="Tzean S.S."/>
            <person name="Ota Y."/>
            <person name="Hattori T."/>
            <person name="Sahashi N."/>
            <person name="Liou R.F."/>
            <person name="Kikuchi T."/>
            <person name="Tsai I.J."/>
        </authorList>
    </citation>
    <scope>NUCLEOTIDE SEQUENCE [LARGE SCALE GENOMIC DNA]</scope>
    <source>
        <strain evidence="12 13">FFPRI411160</strain>
    </source>
</reference>
<evidence type="ECO:0000256" key="3">
    <source>
        <dbReference type="ARBA" id="ARBA00022553"/>
    </source>
</evidence>
<name>A0A286UBJ5_9AGAM</name>
<comment type="subcellular location">
    <subcellularLocation>
        <location evidence="1">Nucleus</location>
        <location evidence="1">Nucleolus</location>
    </subcellularLocation>
</comment>
<comment type="caution">
    <text evidence="12">The sequence shown here is derived from an EMBL/GenBank/DDBJ whole genome shotgun (WGS) entry which is preliminary data.</text>
</comment>
<comment type="similarity">
    <text evidence="9">Belongs to the universal ribosomal protein uL1 family. Highly divergent.</text>
</comment>
<sequence>MAKKDIIDEHVSVSQSKKAISALLGHATKVAEQKEETELISGKEENIWLVLSVKKTSAEKKLKPSKIPLAHPIVDPRTSPICLITKDPQREYKVLLAAQNIKFINRVVGVTKLKGKFKPFEARRMLLKENGLFLADERVVPLLPGLLGKIFFKAKKQPIPVSLTKKDLKAELEQAVSSTYMHLNQGTCSSIKIGTITQTPQQIFENLQTSLPAIVKRIEGGWSNVQSFHIKTNSSVSLPIWSCSLDAAAGGRWEEVKDVDVDVSGEDSEESEEEAAPKKKGTATTDKKGKKRSADTQDEPPSKKTKKSIQAEETRNEPPVKAGKKKGKSKETETPAPVPEKENKAEKSLKKKKKIVEEAPVKTPKTSDSAPETEGSKKSSKATKKAVAAESSSEAEQPKPKTTKVASTQQPQKADAEPAKEKEQLKKKKVNVGLEKKKEKITKMKTGSVKEGIVGKKAKSRI</sequence>
<keyword evidence="6" id="KW-0175">Coiled coil</keyword>
<dbReference type="CDD" id="cd00403">
    <property type="entry name" value="Ribosomal_L1"/>
    <property type="match status" value="1"/>
</dbReference>
<comment type="function">
    <text evidence="8">Regulates cellular senescence through inhibition of PTEN translation. Acts as a pro-apoptotic regulator in response to DNA damage.</text>
</comment>
<dbReference type="Proteomes" id="UP000217199">
    <property type="component" value="Unassembled WGS sequence"/>
</dbReference>
<dbReference type="InterPro" id="IPR016095">
    <property type="entry name" value="Ribosomal_uL1_3-a/b-sand"/>
</dbReference>
<dbReference type="InParanoid" id="A0A286UBJ5"/>
<evidence type="ECO:0000256" key="7">
    <source>
        <dbReference type="ARBA" id="ARBA00023242"/>
    </source>
</evidence>
<feature type="region of interest" description="Disordered" evidence="11">
    <location>
        <begin position="260"/>
        <end position="431"/>
    </location>
</feature>
<evidence type="ECO:0000313" key="12">
    <source>
        <dbReference type="EMBL" id="PAV16927.1"/>
    </source>
</evidence>
<dbReference type="InterPro" id="IPR028364">
    <property type="entry name" value="Ribosomal_uL1/biogenesis"/>
</dbReference>
<dbReference type="OrthoDB" id="10251727at2759"/>
<evidence type="ECO:0000256" key="11">
    <source>
        <dbReference type="SAM" id="MobiDB-lite"/>
    </source>
</evidence>
<evidence type="ECO:0000256" key="9">
    <source>
        <dbReference type="ARBA" id="ARBA00061550"/>
    </source>
</evidence>
<evidence type="ECO:0000256" key="2">
    <source>
        <dbReference type="ARBA" id="ARBA00022499"/>
    </source>
</evidence>
<evidence type="ECO:0000256" key="4">
    <source>
        <dbReference type="ARBA" id="ARBA00022843"/>
    </source>
</evidence>
<feature type="compositionally biased region" description="Basic and acidic residues" evidence="11">
    <location>
        <begin position="414"/>
        <end position="424"/>
    </location>
</feature>
<evidence type="ECO:0000313" key="13">
    <source>
        <dbReference type="Proteomes" id="UP000217199"/>
    </source>
</evidence>
<keyword evidence="5" id="KW-0007">Acetylation</keyword>
<keyword evidence="13" id="KW-1185">Reference proteome</keyword>
<dbReference type="SUPFAM" id="SSF56808">
    <property type="entry name" value="Ribosomal protein L1"/>
    <property type="match status" value="1"/>
</dbReference>
<evidence type="ECO:0000256" key="10">
    <source>
        <dbReference type="ARBA" id="ARBA00070787"/>
    </source>
</evidence>
<dbReference type="InterPro" id="IPR023674">
    <property type="entry name" value="Ribosomal_uL1-like"/>
</dbReference>
<keyword evidence="4" id="KW-0832">Ubl conjugation</keyword>
<protein>
    <recommendedName>
        <fullName evidence="10">Ribosomal L1 domain-containing protein 1</fullName>
    </recommendedName>
</protein>
<keyword evidence="7" id="KW-0539">Nucleus</keyword>
<dbReference type="Pfam" id="PF00687">
    <property type="entry name" value="Ribosomal_L1"/>
    <property type="match status" value="1"/>
</dbReference>
<proteinExistence type="inferred from homology"/>
<dbReference type="FunFam" id="3.40.50.790:FF:000004">
    <property type="entry name" value="Ribosomal L1 domain-containing 1-like 1"/>
    <property type="match status" value="1"/>
</dbReference>
<dbReference type="STRING" id="2282107.A0A286UBJ5"/>
<evidence type="ECO:0000256" key="8">
    <source>
        <dbReference type="ARBA" id="ARBA00054167"/>
    </source>
</evidence>
<evidence type="ECO:0000256" key="1">
    <source>
        <dbReference type="ARBA" id="ARBA00004604"/>
    </source>
</evidence>
<keyword evidence="2" id="KW-1017">Isopeptide bond</keyword>
<dbReference type="EMBL" id="NBII01000007">
    <property type="protein sequence ID" value="PAV16927.1"/>
    <property type="molecule type" value="Genomic_DNA"/>
</dbReference>
<keyword evidence="3" id="KW-0597">Phosphoprotein</keyword>
<accession>A0A286UBJ5</accession>
<dbReference type="FunCoup" id="A0A286UBJ5">
    <property type="interactions" value="557"/>
</dbReference>
<organism evidence="12 13">
    <name type="scientific">Pyrrhoderma noxium</name>
    <dbReference type="NCBI Taxonomy" id="2282107"/>
    <lineage>
        <taxon>Eukaryota</taxon>
        <taxon>Fungi</taxon>
        <taxon>Dikarya</taxon>
        <taxon>Basidiomycota</taxon>
        <taxon>Agaricomycotina</taxon>
        <taxon>Agaricomycetes</taxon>
        <taxon>Hymenochaetales</taxon>
        <taxon>Hymenochaetaceae</taxon>
        <taxon>Pyrrhoderma</taxon>
    </lineage>
</organism>
<feature type="compositionally biased region" description="Basic and acidic residues" evidence="11">
    <location>
        <begin position="329"/>
        <end position="348"/>
    </location>
</feature>
<feature type="compositionally biased region" description="Acidic residues" evidence="11">
    <location>
        <begin position="261"/>
        <end position="274"/>
    </location>
</feature>
<gene>
    <name evidence="12" type="ORF">PNOK_0699100</name>
</gene>
<dbReference type="AlphaFoldDB" id="A0A286UBJ5"/>
<evidence type="ECO:0000256" key="6">
    <source>
        <dbReference type="ARBA" id="ARBA00023054"/>
    </source>
</evidence>
<feature type="compositionally biased region" description="Low complexity" evidence="11">
    <location>
        <begin position="385"/>
        <end position="395"/>
    </location>
</feature>
<feature type="compositionally biased region" description="Basic and acidic residues" evidence="11">
    <location>
        <begin position="309"/>
        <end position="318"/>
    </location>
</feature>
<dbReference type="Gene3D" id="3.40.50.790">
    <property type="match status" value="1"/>
</dbReference>